<name>A0A9W6GMZ4_9FUSO</name>
<dbReference type="Gene3D" id="1.20.120.1810">
    <property type="match status" value="1"/>
</dbReference>
<dbReference type="AlphaFoldDB" id="A0A9W6GMZ4"/>
<dbReference type="InterPro" id="IPR016371">
    <property type="entry name" value="RNA_pol_sigma-H_factor"/>
</dbReference>
<dbReference type="InterPro" id="IPR013325">
    <property type="entry name" value="RNA_pol_sigma_r2"/>
</dbReference>
<dbReference type="NCBIfam" id="TIGR02937">
    <property type="entry name" value="sigma70-ECF"/>
    <property type="match status" value="1"/>
</dbReference>
<evidence type="ECO:0000256" key="6">
    <source>
        <dbReference type="ARBA" id="ARBA00023163"/>
    </source>
</evidence>
<dbReference type="InterPro" id="IPR016032">
    <property type="entry name" value="Sig_transdc_resp-reg_C-effctor"/>
</dbReference>
<comment type="function">
    <text evidence="7">Sigma factors are initiation factors that promote the attachment of RNA polymerase to specific initiation sites and are then released. Sigma-S contributes to the protection against external stress, thus playing a role in cellular fitness and survival.</text>
</comment>
<evidence type="ECO:0000256" key="2">
    <source>
        <dbReference type="ARBA" id="ARBA00021245"/>
    </source>
</evidence>
<evidence type="ECO:0000256" key="7">
    <source>
        <dbReference type="ARBA" id="ARBA00024701"/>
    </source>
</evidence>
<dbReference type="GO" id="GO:0003677">
    <property type="term" value="F:DNA binding"/>
    <property type="evidence" value="ECO:0007669"/>
    <property type="project" value="UniProtKB-KW"/>
</dbReference>
<dbReference type="Proteomes" id="UP001144471">
    <property type="component" value="Unassembled WGS sequence"/>
</dbReference>
<dbReference type="PANTHER" id="PTHR30385:SF1">
    <property type="entry name" value="RNA POLYMERASE SIGMA-H FACTOR"/>
    <property type="match status" value="1"/>
</dbReference>
<keyword evidence="9" id="KW-0240">DNA-directed RNA polymerase</keyword>
<evidence type="ECO:0000313" key="9">
    <source>
        <dbReference type="EMBL" id="GLI57478.1"/>
    </source>
</evidence>
<proteinExistence type="inferred from homology"/>
<dbReference type="GO" id="GO:0000428">
    <property type="term" value="C:DNA-directed RNA polymerase complex"/>
    <property type="evidence" value="ECO:0007669"/>
    <property type="project" value="UniProtKB-KW"/>
</dbReference>
<accession>A0A9W6GMZ4</accession>
<dbReference type="PIRSF" id="PIRSF002939">
    <property type="entry name" value="RNA_polymerase_sigma-H_factor"/>
    <property type="match status" value="1"/>
</dbReference>
<dbReference type="InterPro" id="IPR036388">
    <property type="entry name" value="WH-like_DNA-bd_sf"/>
</dbReference>
<keyword evidence="4" id="KW-0731">Sigma factor</keyword>
<comment type="similarity">
    <text evidence="1">Belongs to the sigma-70 factor family.</text>
</comment>
<dbReference type="PANTHER" id="PTHR30385">
    <property type="entry name" value="SIGMA FACTOR F FLAGELLAR"/>
    <property type="match status" value="1"/>
</dbReference>
<keyword evidence="5" id="KW-0238">DNA-binding</keyword>
<gene>
    <name evidence="9" type="ORF">PM10SUCC1_29920</name>
</gene>
<evidence type="ECO:0000256" key="4">
    <source>
        <dbReference type="ARBA" id="ARBA00023082"/>
    </source>
</evidence>
<dbReference type="GO" id="GO:0006352">
    <property type="term" value="P:DNA-templated transcription initiation"/>
    <property type="evidence" value="ECO:0007669"/>
    <property type="project" value="InterPro"/>
</dbReference>
<organism evidence="9 10">
    <name type="scientific">Propionigenium maris DSM 9537</name>
    <dbReference type="NCBI Taxonomy" id="1123000"/>
    <lineage>
        <taxon>Bacteria</taxon>
        <taxon>Fusobacteriati</taxon>
        <taxon>Fusobacteriota</taxon>
        <taxon>Fusobacteriia</taxon>
        <taxon>Fusobacteriales</taxon>
        <taxon>Fusobacteriaceae</taxon>
        <taxon>Propionigenium</taxon>
    </lineage>
</organism>
<dbReference type="SUPFAM" id="SSF88946">
    <property type="entry name" value="Sigma2 domain of RNA polymerase sigma factors"/>
    <property type="match status" value="1"/>
</dbReference>
<evidence type="ECO:0000256" key="1">
    <source>
        <dbReference type="ARBA" id="ARBA00007788"/>
    </source>
</evidence>
<dbReference type="RefSeq" id="WP_281837123.1">
    <property type="nucleotide sequence ID" value="NZ_BSDY01000018.1"/>
</dbReference>
<comment type="caution">
    <text evidence="9">The sequence shown here is derived from an EMBL/GenBank/DDBJ whole genome shotgun (WGS) entry which is preliminary data.</text>
</comment>
<feature type="domain" description="RNA polymerase sigma-70" evidence="8">
    <location>
        <begin position="49"/>
        <end position="62"/>
    </location>
</feature>
<dbReference type="InterPro" id="IPR000943">
    <property type="entry name" value="RNA_pol_sigma70"/>
</dbReference>
<keyword evidence="3" id="KW-0805">Transcription regulation</keyword>
<sequence length="203" mass="23496">MSLNTITDELLEHAQSGDQEAVRKIFDHYRNFVFLKAKNYFLVGAEREDLIQEGMIGLLKAIRAYDADNAASFKTFATICIKRQLITAIKSANSQKNMALNTAIGMYGESSEDREVSYFKGLESYITYNPEEMYLTKEQIVGLKEYLAEHLSEFEQDVFKNMVKGHTYKEISYKLNKKVKSVDNAIQRIKRKSEAWLETYRKV</sequence>
<dbReference type="SUPFAM" id="SSF46894">
    <property type="entry name" value="C-terminal effector domain of the bipartite response regulators"/>
    <property type="match status" value="1"/>
</dbReference>
<evidence type="ECO:0000313" key="10">
    <source>
        <dbReference type="Proteomes" id="UP001144471"/>
    </source>
</evidence>
<keyword evidence="6" id="KW-0804">Transcription</keyword>
<reference evidence="9" key="1">
    <citation type="submission" date="2022-12" db="EMBL/GenBank/DDBJ databases">
        <title>Reference genome sequencing for broad-spectrum identification of bacterial and archaeal isolates by mass spectrometry.</title>
        <authorList>
            <person name="Sekiguchi Y."/>
            <person name="Tourlousse D.M."/>
        </authorList>
    </citation>
    <scope>NUCLEOTIDE SEQUENCE</scope>
    <source>
        <strain evidence="9">10succ1</strain>
    </source>
</reference>
<dbReference type="PROSITE" id="PS00715">
    <property type="entry name" value="SIGMA70_1"/>
    <property type="match status" value="1"/>
</dbReference>
<dbReference type="GO" id="GO:0016987">
    <property type="term" value="F:sigma factor activity"/>
    <property type="evidence" value="ECO:0007669"/>
    <property type="project" value="UniProtKB-KW"/>
</dbReference>
<dbReference type="EMBL" id="BSDY01000018">
    <property type="protein sequence ID" value="GLI57478.1"/>
    <property type="molecule type" value="Genomic_DNA"/>
</dbReference>
<evidence type="ECO:0000256" key="3">
    <source>
        <dbReference type="ARBA" id="ARBA00023015"/>
    </source>
</evidence>
<dbReference type="InterPro" id="IPR014284">
    <property type="entry name" value="RNA_pol_sigma-70_dom"/>
</dbReference>
<dbReference type="Pfam" id="PF04542">
    <property type="entry name" value="Sigma70_r2"/>
    <property type="match status" value="1"/>
</dbReference>
<protein>
    <recommendedName>
        <fullName evidence="2">RNA polymerase sigma factor SigS</fullName>
    </recommendedName>
</protein>
<dbReference type="Gene3D" id="1.10.10.10">
    <property type="entry name" value="Winged helix-like DNA-binding domain superfamily/Winged helix DNA-binding domain"/>
    <property type="match status" value="1"/>
</dbReference>
<evidence type="ECO:0000259" key="8">
    <source>
        <dbReference type="PROSITE" id="PS00715"/>
    </source>
</evidence>
<keyword evidence="10" id="KW-1185">Reference proteome</keyword>
<evidence type="ECO:0000256" key="5">
    <source>
        <dbReference type="ARBA" id="ARBA00023125"/>
    </source>
</evidence>
<dbReference type="InterPro" id="IPR007627">
    <property type="entry name" value="RNA_pol_sigma70_r2"/>
</dbReference>